<sequence>MIYLVKRHASIFVESLVMCIRMKAVYILGIKKLFFSLSNSKRSAFILFFTFNWNV</sequence>
<reference evidence="1 2" key="1">
    <citation type="submission" date="2021-07" db="EMBL/GenBank/DDBJ databases">
        <authorList>
            <consortium name="Genoscope - CEA"/>
            <person name="William W."/>
        </authorList>
    </citation>
    <scope>NUCLEOTIDE SEQUENCE [LARGE SCALE GENOMIC DNA]</scope>
</reference>
<evidence type="ECO:0000313" key="2">
    <source>
        <dbReference type="Proteomes" id="UP000694005"/>
    </source>
</evidence>
<dbReference type="EMBL" id="LS974623">
    <property type="protein sequence ID" value="CAG7902162.1"/>
    <property type="molecule type" value="Genomic_DNA"/>
</dbReference>
<name>A0A8D9HNH7_BRACM</name>
<gene>
    <name evidence="1" type="ORF">BRAPAZ1V2_A07P18060.2</name>
</gene>
<evidence type="ECO:0000313" key="1">
    <source>
        <dbReference type="EMBL" id="CAG7902162.1"/>
    </source>
</evidence>
<dbReference type="AlphaFoldDB" id="A0A8D9HNH7"/>
<accession>A0A8D9HNH7</accession>
<dbReference type="Proteomes" id="UP000694005">
    <property type="component" value="Chromosome A07"/>
</dbReference>
<organism evidence="1 2">
    <name type="scientific">Brassica campestris</name>
    <name type="common">Field mustard</name>
    <dbReference type="NCBI Taxonomy" id="3711"/>
    <lineage>
        <taxon>Eukaryota</taxon>
        <taxon>Viridiplantae</taxon>
        <taxon>Streptophyta</taxon>
        <taxon>Embryophyta</taxon>
        <taxon>Tracheophyta</taxon>
        <taxon>Spermatophyta</taxon>
        <taxon>Magnoliopsida</taxon>
        <taxon>eudicotyledons</taxon>
        <taxon>Gunneridae</taxon>
        <taxon>Pentapetalae</taxon>
        <taxon>rosids</taxon>
        <taxon>malvids</taxon>
        <taxon>Brassicales</taxon>
        <taxon>Brassicaceae</taxon>
        <taxon>Brassiceae</taxon>
        <taxon>Brassica</taxon>
    </lineage>
</organism>
<proteinExistence type="predicted"/>
<dbReference type="Gramene" id="A07p18060.2_BraZ1">
    <property type="protein sequence ID" value="A07p18060.2_BraZ1.CDS.1"/>
    <property type="gene ID" value="A07g18060.2_BraZ1"/>
</dbReference>
<protein>
    <submittedName>
        <fullName evidence="1">Uncharacterized protein</fullName>
    </submittedName>
</protein>